<reference evidence="1 2" key="1">
    <citation type="journal article" date="2019" name="Int. J. Syst. Evol. Microbiol.">
        <title>The Global Catalogue of Microorganisms (GCM) 10K type strain sequencing project: providing services to taxonomists for standard genome sequencing and annotation.</title>
        <authorList>
            <consortium name="The Broad Institute Genomics Platform"/>
            <consortium name="The Broad Institute Genome Sequencing Center for Infectious Disease"/>
            <person name="Wu L."/>
            <person name="Ma J."/>
        </authorList>
    </citation>
    <scope>NUCLEOTIDE SEQUENCE [LARGE SCALE GENOMIC DNA]</scope>
    <source>
        <strain evidence="1 2">JCM 6835</strain>
    </source>
</reference>
<sequence>MLADQLGLEHGARLSGARALEITRRYAGAFFDLHLHKKAQPLLDKPSKRYPEVKHCSPERKTCV</sequence>
<comment type="caution">
    <text evidence="1">The sequence shown here is derived from an EMBL/GenBank/DDBJ whole genome shotgun (WGS) entry which is preliminary data.</text>
</comment>
<proteinExistence type="predicted"/>
<keyword evidence="2" id="KW-1185">Reference proteome</keyword>
<dbReference type="Proteomes" id="UP001501666">
    <property type="component" value="Unassembled WGS sequence"/>
</dbReference>
<organism evidence="1 2">
    <name type="scientific">Nonomuraea recticatena</name>
    <dbReference type="NCBI Taxonomy" id="46178"/>
    <lineage>
        <taxon>Bacteria</taxon>
        <taxon>Bacillati</taxon>
        <taxon>Actinomycetota</taxon>
        <taxon>Actinomycetes</taxon>
        <taxon>Streptosporangiales</taxon>
        <taxon>Streptosporangiaceae</taxon>
        <taxon>Nonomuraea</taxon>
    </lineage>
</organism>
<name>A0ABN3RB60_9ACTN</name>
<dbReference type="EMBL" id="BAAATE010000002">
    <property type="protein sequence ID" value="GAA2648281.1"/>
    <property type="molecule type" value="Genomic_DNA"/>
</dbReference>
<dbReference type="RefSeq" id="WP_346144026.1">
    <property type="nucleotide sequence ID" value="NZ_BAAATE010000002.1"/>
</dbReference>
<gene>
    <name evidence="1" type="ORF">GCM10010412_012510</name>
</gene>
<evidence type="ECO:0000313" key="1">
    <source>
        <dbReference type="EMBL" id="GAA2648281.1"/>
    </source>
</evidence>
<protein>
    <submittedName>
        <fullName evidence="1">Uncharacterized protein</fullName>
    </submittedName>
</protein>
<evidence type="ECO:0000313" key="2">
    <source>
        <dbReference type="Proteomes" id="UP001501666"/>
    </source>
</evidence>
<accession>A0ABN3RB60</accession>